<evidence type="ECO:0000256" key="3">
    <source>
        <dbReference type="ARBA" id="ARBA00022553"/>
    </source>
</evidence>
<dbReference type="Gene3D" id="3.40.50.2300">
    <property type="match status" value="1"/>
</dbReference>
<dbReference type="Pfam" id="PF12833">
    <property type="entry name" value="HTH_18"/>
    <property type="match status" value="1"/>
</dbReference>
<dbReference type="SMART" id="SM00388">
    <property type="entry name" value="HisKA"/>
    <property type="match status" value="1"/>
</dbReference>
<dbReference type="Pfam" id="PF07494">
    <property type="entry name" value="Reg_prop"/>
    <property type="match status" value="2"/>
</dbReference>
<sequence>MLFRQVLVLQFLLFNCFSQNTIKQETVWQSIGIKDGLSQGMIYDMIQDREGFLWVATKDGLNRYDGYNFKVFTYDPYNENSISGNICTTLLEDKQGRIWIGTEKDGLNLFDKKTQRFYHANIIDATLKNAGNYNIIRLKLDSFGAVWIFTDDPNKVFRVDNFVGFPNDKDFTQQIKKVKPLDFKGNISFKLDKQSLKYPFSKVILEETQPDIFNGLFSKNADFSIYIKDSQQWIWTLGRTKIYGRKGLAQKEISFEESGENSILNQFDDGTLVIANQEYMWLFSPQELLKTNKINPQNAYAKIPPNCILFTKDKNGNIWIGTRGYGLLKYNPQDRQFKSYLPTYSPSFLFRDMEGRTYFHANYLPTYHFYQYNTNDNTFSIMLPKMSGKALGHEGLLQDEKHQFWMLCHKRFEKKQVLMKFTKDWKLLKEYILPSLNVFSDFGAKMNLDKQGNIWIGLTNGSLYVLNPQTERFKMYNYHALLPQNGAFVQTYALFQDQNIIWIGTQNGLIKGKNLSTQPVFSIYKNSKTNRQSLSNDFVTGIINDPSLPHKYLWVSTKGGGIERLDKETGIFEHFTEAQGLPNRVVYGVLEGDDKNLWMSTNRGIARLNTKTLNFTNFNKSDGIQDDEFNTNSYFKAPSGELFFGGINGFTVFKASKIGQTQTQPEIKIIGLKVNNKTVELNDKTGILNETIETLSKLDLNYDQNLLTLEFGLMNFTNPIKNRFRYQLEGIDNEWVETGTHNHFANYAQLPSGHYTFKVMGTTDGEVWSKILELPILINPPFYRSWWAYFLYIACVCFVLYRWSKHQANQVRLQQEIFFKDRETVRLAELDQLKTNFFANISHEFRTPLTLILAPAQDLINENPNRGVYQIIHRNANRLLELINQLLDISKLEGGQMKVTLEQTDLFKFFRTFVSSFSSLAESKGILFEFSQNNTQAQGLIDKDKIEKVMTNLLFNAFKFTESGKKVIVKIDYQLENQKIILIIKDEGIGISEAKLTRIFDRFYQADDSPHRKYEGTGIGLALVKELVKIMQGTIDVESFENVGTSFRVSLPIEELTLGSLPYLDLSRKENETADKDAVLEAITPIFSNAPNTNLENILLIVDDNEDIRTYIRSVFENDYKIIEAFNGKDGLLKAIENTPDLVISDLMMPEMDGFELCTNLKTDERTSHIPVILLTAKANIESRIEGLTLGADDYLLKPFNSTEIQVRVKNLIEKQEKLRQYFTGKTNELQPDELKINSKEAIFLNKAIQIVEDHLSENSFNVEQFSQEMNMSTSQLLRKMKALTNMTANEFIRDFRLKRAEELIKNNTGTISEIAFTVGFENLSYFSKVFQGKFGKLPSEY</sequence>
<dbReference type="InterPro" id="IPR015943">
    <property type="entry name" value="WD40/YVTN_repeat-like_dom_sf"/>
</dbReference>
<protein>
    <recommendedName>
        <fullName evidence="2">histidine kinase</fullName>
        <ecNumber evidence="2">2.7.13.3</ecNumber>
    </recommendedName>
</protein>
<evidence type="ECO:0000256" key="1">
    <source>
        <dbReference type="ARBA" id="ARBA00000085"/>
    </source>
</evidence>
<dbReference type="Proteomes" id="UP000245489">
    <property type="component" value="Unassembled WGS sequence"/>
</dbReference>
<dbReference type="Gene3D" id="1.10.287.130">
    <property type="match status" value="1"/>
</dbReference>
<name>A0A316DVK8_9BACT</name>
<dbReference type="Gene3D" id="3.30.565.10">
    <property type="entry name" value="Histidine kinase-like ATPase, C-terminal domain"/>
    <property type="match status" value="1"/>
</dbReference>
<dbReference type="FunFam" id="3.30.565.10:FF:000037">
    <property type="entry name" value="Hybrid sensor histidine kinase/response regulator"/>
    <property type="match status" value="1"/>
</dbReference>
<dbReference type="InterPro" id="IPR036097">
    <property type="entry name" value="HisK_dim/P_sf"/>
</dbReference>
<dbReference type="InterPro" id="IPR011047">
    <property type="entry name" value="Quinoprotein_ADH-like_sf"/>
</dbReference>
<dbReference type="PROSITE" id="PS01124">
    <property type="entry name" value="HTH_ARAC_FAMILY_2"/>
    <property type="match status" value="1"/>
</dbReference>
<dbReference type="InterPro" id="IPR018060">
    <property type="entry name" value="HTH_AraC"/>
</dbReference>
<evidence type="ECO:0000259" key="12">
    <source>
        <dbReference type="PROSITE" id="PS01124"/>
    </source>
</evidence>
<keyword evidence="4" id="KW-0808">Transferase</keyword>
<dbReference type="PROSITE" id="PS50109">
    <property type="entry name" value="HIS_KIN"/>
    <property type="match status" value="1"/>
</dbReference>
<dbReference type="Gene3D" id="1.10.10.60">
    <property type="entry name" value="Homeodomain-like"/>
    <property type="match status" value="2"/>
</dbReference>
<evidence type="ECO:0000259" key="14">
    <source>
        <dbReference type="PROSITE" id="PS50110"/>
    </source>
</evidence>
<keyword evidence="7" id="KW-0067">ATP-binding</keyword>
<keyword evidence="9" id="KW-0805">Transcription regulation</keyword>
<dbReference type="SUPFAM" id="SSF52172">
    <property type="entry name" value="CheY-like"/>
    <property type="match status" value="1"/>
</dbReference>
<dbReference type="PANTHER" id="PTHR43547:SF2">
    <property type="entry name" value="HYBRID SIGNAL TRANSDUCTION HISTIDINE KINASE C"/>
    <property type="match status" value="1"/>
</dbReference>
<dbReference type="SMART" id="SM00342">
    <property type="entry name" value="HTH_ARAC"/>
    <property type="match status" value="1"/>
</dbReference>
<accession>A0A316DVK8</accession>
<dbReference type="GO" id="GO:0000155">
    <property type="term" value="F:phosphorelay sensor kinase activity"/>
    <property type="evidence" value="ECO:0007669"/>
    <property type="project" value="InterPro"/>
</dbReference>
<keyword evidence="5" id="KW-0547">Nucleotide-binding</keyword>
<dbReference type="Pfam" id="PF07495">
    <property type="entry name" value="Y_Y_Y"/>
    <property type="match status" value="1"/>
</dbReference>
<feature type="domain" description="Histidine kinase" evidence="13">
    <location>
        <begin position="840"/>
        <end position="1055"/>
    </location>
</feature>
<dbReference type="SUPFAM" id="SSF46689">
    <property type="entry name" value="Homeodomain-like"/>
    <property type="match status" value="1"/>
</dbReference>
<dbReference type="GO" id="GO:0005524">
    <property type="term" value="F:ATP binding"/>
    <property type="evidence" value="ECO:0007669"/>
    <property type="project" value="UniProtKB-KW"/>
</dbReference>
<dbReference type="Gene3D" id="2.60.40.10">
    <property type="entry name" value="Immunoglobulins"/>
    <property type="match status" value="1"/>
</dbReference>
<comment type="caution">
    <text evidence="15">The sequence shown here is derived from an EMBL/GenBank/DDBJ whole genome shotgun (WGS) entry which is preliminary data.</text>
</comment>
<dbReference type="InterPro" id="IPR005467">
    <property type="entry name" value="His_kinase_dom"/>
</dbReference>
<evidence type="ECO:0000313" key="15">
    <source>
        <dbReference type="EMBL" id="PWK22367.1"/>
    </source>
</evidence>
<feature type="domain" description="HTH araC/xylS-type" evidence="12">
    <location>
        <begin position="1246"/>
        <end position="1342"/>
    </location>
</feature>
<evidence type="ECO:0000256" key="8">
    <source>
        <dbReference type="ARBA" id="ARBA00023012"/>
    </source>
</evidence>
<dbReference type="PROSITE" id="PS50110">
    <property type="entry name" value="RESPONSE_REGULATORY"/>
    <property type="match status" value="1"/>
</dbReference>
<dbReference type="InterPro" id="IPR013783">
    <property type="entry name" value="Ig-like_fold"/>
</dbReference>
<dbReference type="SMART" id="SM00448">
    <property type="entry name" value="REC"/>
    <property type="match status" value="1"/>
</dbReference>
<evidence type="ECO:0000256" key="10">
    <source>
        <dbReference type="ARBA" id="ARBA00023163"/>
    </source>
</evidence>
<feature type="modified residue" description="4-aspartylphosphate" evidence="11">
    <location>
        <position position="1146"/>
    </location>
</feature>
<dbReference type="InterPro" id="IPR011110">
    <property type="entry name" value="Reg_prop"/>
</dbReference>
<dbReference type="InterPro" id="IPR011123">
    <property type="entry name" value="Y_Y_Y"/>
</dbReference>
<evidence type="ECO:0000256" key="4">
    <source>
        <dbReference type="ARBA" id="ARBA00022679"/>
    </source>
</evidence>
<keyword evidence="6" id="KW-0418">Kinase</keyword>
<keyword evidence="16" id="KW-1185">Reference proteome</keyword>
<dbReference type="CDD" id="cd17574">
    <property type="entry name" value="REC_OmpR"/>
    <property type="match status" value="1"/>
</dbReference>
<proteinExistence type="predicted"/>
<dbReference type="SUPFAM" id="SSF47384">
    <property type="entry name" value="Homodimeric domain of signal transducing histidine kinase"/>
    <property type="match status" value="1"/>
</dbReference>
<dbReference type="EMBL" id="QGGO01000020">
    <property type="protein sequence ID" value="PWK22367.1"/>
    <property type="molecule type" value="Genomic_DNA"/>
</dbReference>
<dbReference type="PANTHER" id="PTHR43547">
    <property type="entry name" value="TWO-COMPONENT HISTIDINE KINASE"/>
    <property type="match status" value="1"/>
</dbReference>
<dbReference type="InterPro" id="IPR001789">
    <property type="entry name" value="Sig_transdc_resp-reg_receiver"/>
</dbReference>
<dbReference type="Pfam" id="PF00072">
    <property type="entry name" value="Response_reg"/>
    <property type="match status" value="1"/>
</dbReference>
<gene>
    <name evidence="15" type="ORF">LV89_03432</name>
</gene>
<comment type="catalytic activity">
    <reaction evidence="1">
        <text>ATP + protein L-histidine = ADP + protein N-phospho-L-histidine.</text>
        <dbReference type="EC" id="2.7.13.3"/>
    </reaction>
</comment>
<evidence type="ECO:0000313" key="16">
    <source>
        <dbReference type="Proteomes" id="UP000245489"/>
    </source>
</evidence>
<dbReference type="PRINTS" id="PR00344">
    <property type="entry name" value="BCTRLSENSOR"/>
</dbReference>
<dbReference type="InterPro" id="IPR003661">
    <property type="entry name" value="HisK_dim/P_dom"/>
</dbReference>
<dbReference type="SUPFAM" id="SSF55874">
    <property type="entry name" value="ATPase domain of HSP90 chaperone/DNA topoisomerase II/histidine kinase"/>
    <property type="match status" value="1"/>
</dbReference>
<evidence type="ECO:0000259" key="13">
    <source>
        <dbReference type="PROSITE" id="PS50109"/>
    </source>
</evidence>
<dbReference type="EC" id="2.7.13.3" evidence="2"/>
<evidence type="ECO:0000256" key="7">
    <source>
        <dbReference type="ARBA" id="ARBA00022840"/>
    </source>
</evidence>
<evidence type="ECO:0000256" key="9">
    <source>
        <dbReference type="ARBA" id="ARBA00023015"/>
    </source>
</evidence>
<dbReference type="SUPFAM" id="SSF50998">
    <property type="entry name" value="Quinoprotein alcohol dehydrogenase-like"/>
    <property type="match status" value="1"/>
</dbReference>
<dbReference type="InterPro" id="IPR036890">
    <property type="entry name" value="HATPase_C_sf"/>
</dbReference>
<dbReference type="GO" id="GO:0003700">
    <property type="term" value="F:DNA-binding transcription factor activity"/>
    <property type="evidence" value="ECO:0007669"/>
    <property type="project" value="InterPro"/>
</dbReference>
<keyword evidence="8" id="KW-0902">Two-component regulatory system</keyword>
<dbReference type="Gene3D" id="2.130.10.10">
    <property type="entry name" value="YVTN repeat-like/Quinoprotein amine dehydrogenase"/>
    <property type="match status" value="3"/>
</dbReference>
<keyword evidence="10" id="KW-0804">Transcription</keyword>
<dbReference type="InterPro" id="IPR009057">
    <property type="entry name" value="Homeodomain-like_sf"/>
</dbReference>
<organism evidence="15 16">
    <name type="scientific">Arcicella aurantiaca</name>
    <dbReference type="NCBI Taxonomy" id="591202"/>
    <lineage>
        <taxon>Bacteria</taxon>
        <taxon>Pseudomonadati</taxon>
        <taxon>Bacteroidota</taxon>
        <taxon>Cytophagia</taxon>
        <taxon>Cytophagales</taxon>
        <taxon>Flectobacillaceae</taxon>
        <taxon>Arcicella</taxon>
    </lineage>
</organism>
<dbReference type="SMART" id="SM00387">
    <property type="entry name" value="HATPase_c"/>
    <property type="match status" value="1"/>
</dbReference>
<dbReference type="CDD" id="cd00082">
    <property type="entry name" value="HisKA"/>
    <property type="match status" value="1"/>
</dbReference>
<evidence type="ECO:0000256" key="5">
    <source>
        <dbReference type="ARBA" id="ARBA00022741"/>
    </source>
</evidence>
<dbReference type="InterPro" id="IPR004358">
    <property type="entry name" value="Sig_transdc_His_kin-like_C"/>
</dbReference>
<dbReference type="Pfam" id="PF02518">
    <property type="entry name" value="HATPase_c"/>
    <property type="match status" value="1"/>
</dbReference>
<evidence type="ECO:0000256" key="11">
    <source>
        <dbReference type="PROSITE-ProRule" id="PRU00169"/>
    </source>
</evidence>
<dbReference type="InterPro" id="IPR003594">
    <property type="entry name" value="HATPase_dom"/>
</dbReference>
<evidence type="ECO:0000256" key="2">
    <source>
        <dbReference type="ARBA" id="ARBA00012438"/>
    </source>
</evidence>
<dbReference type="GO" id="GO:0043565">
    <property type="term" value="F:sequence-specific DNA binding"/>
    <property type="evidence" value="ECO:0007669"/>
    <property type="project" value="InterPro"/>
</dbReference>
<evidence type="ECO:0000256" key="6">
    <source>
        <dbReference type="ARBA" id="ARBA00022777"/>
    </source>
</evidence>
<dbReference type="InterPro" id="IPR011006">
    <property type="entry name" value="CheY-like_superfamily"/>
</dbReference>
<dbReference type="RefSeq" id="WP_109744125.1">
    <property type="nucleotide sequence ID" value="NZ_QGGO01000020.1"/>
</dbReference>
<reference evidence="15 16" key="1">
    <citation type="submission" date="2018-05" db="EMBL/GenBank/DDBJ databases">
        <title>Genomic Encyclopedia of Archaeal and Bacterial Type Strains, Phase II (KMG-II): from individual species to whole genera.</title>
        <authorList>
            <person name="Goeker M."/>
        </authorList>
    </citation>
    <scope>NUCLEOTIDE SEQUENCE [LARGE SCALE GENOMIC DNA]</scope>
    <source>
        <strain evidence="15 16">DSM 22214</strain>
    </source>
</reference>
<dbReference type="Pfam" id="PF00512">
    <property type="entry name" value="HisKA"/>
    <property type="match status" value="1"/>
</dbReference>
<feature type="domain" description="Response regulatory" evidence="14">
    <location>
        <begin position="1098"/>
        <end position="1213"/>
    </location>
</feature>
<keyword evidence="3 11" id="KW-0597">Phosphoprotein</keyword>